<evidence type="ECO:0000313" key="2">
    <source>
        <dbReference type="Proteomes" id="UP000886501"/>
    </source>
</evidence>
<dbReference type="EMBL" id="MU118011">
    <property type="protein sequence ID" value="KAF9648562.1"/>
    <property type="molecule type" value="Genomic_DNA"/>
</dbReference>
<protein>
    <submittedName>
        <fullName evidence="1">Uncharacterized protein</fullName>
    </submittedName>
</protein>
<keyword evidence="2" id="KW-1185">Reference proteome</keyword>
<proteinExistence type="predicted"/>
<reference evidence="1" key="2">
    <citation type="journal article" date="2020" name="Nat. Commun.">
        <title>Large-scale genome sequencing of mycorrhizal fungi provides insights into the early evolution of symbiotic traits.</title>
        <authorList>
            <person name="Miyauchi S."/>
            <person name="Kiss E."/>
            <person name="Kuo A."/>
            <person name="Drula E."/>
            <person name="Kohler A."/>
            <person name="Sanchez-Garcia M."/>
            <person name="Morin E."/>
            <person name="Andreopoulos B."/>
            <person name="Barry K.W."/>
            <person name="Bonito G."/>
            <person name="Buee M."/>
            <person name="Carver A."/>
            <person name="Chen C."/>
            <person name="Cichocki N."/>
            <person name="Clum A."/>
            <person name="Culley D."/>
            <person name="Crous P.W."/>
            <person name="Fauchery L."/>
            <person name="Girlanda M."/>
            <person name="Hayes R.D."/>
            <person name="Keri Z."/>
            <person name="LaButti K."/>
            <person name="Lipzen A."/>
            <person name="Lombard V."/>
            <person name="Magnuson J."/>
            <person name="Maillard F."/>
            <person name="Murat C."/>
            <person name="Nolan M."/>
            <person name="Ohm R.A."/>
            <person name="Pangilinan J."/>
            <person name="Pereira M.F."/>
            <person name="Perotto S."/>
            <person name="Peter M."/>
            <person name="Pfister S."/>
            <person name="Riley R."/>
            <person name="Sitrit Y."/>
            <person name="Stielow J.B."/>
            <person name="Szollosi G."/>
            <person name="Zifcakova L."/>
            <person name="Stursova M."/>
            <person name="Spatafora J.W."/>
            <person name="Tedersoo L."/>
            <person name="Vaario L.M."/>
            <person name="Yamada A."/>
            <person name="Yan M."/>
            <person name="Wang P."/>
            <person name="Xu J."/>
            <person name="Bruns T."/>
            <person name="Baldrian P."/>
            <person name="Vilgalys R."/>
            <person name="Dunand C."/>
            <person name="Henrissat B."/>
            <person name="Grigoriev I.V."/>
            <person name="Hibbett D."/>
            <person name="Nagy L.G."/>
            <person name="Martin F.M."/>
        </authorList>
    </citation>
    <scope>NUCLEOTIDE SEQUENCE</scope>
    <source>
        <strain evidence="1">P2</strain>
    </source>
</reference>
<comment type="caution">
    <text evidence="1">The sequence shown here is derived from an EMBL/GenBank/DDBJ whole genome shotgun (WGS) entry which is preliminary data.</text>
</comment>
<organism evidence="1 2">
    <name type="scientific">Thelephora ganbajun</name>
    <name type="common">Ganba fungus</name>
    <dbReference type="NCBI Taxonomy" id="370292"/>
    <lineage>
        <taxon>Eukaryota</taxon>
        <taxon>Fungi</taxon>
        <taxon>Dikarya</taxon>
        <taxon>Basidiomycota</taxon>
        <taxon>Agaricomycotina</taxon>
        <taxon>Agaricomycetes</taxon>
        <taxon>Thelephorales</taxon>
        <taxon>Thelephoraceae</taxon>
        <taxon>Thelephora</taxon>
    </lineage>
</organism>
<accession>A0ACB6ZG84</accession>
<reference evidence="1" key="1">
    <citation type="submission" date="2019-10" db="EMBL/GenBank/DDBJ databases">
        <authorList>
            <consortium name="DOE Joint Genome Institute"/>
            <person name="Kuo A."/>
            <person name="Miyauchi S."/>
            <person name="Kiss E."/>
            <person name="Drula E."/>
            <person name="Kohler A."/>
            <person name="Sanchez-Garcia M."/>
            <person name="Andreopoulos B."/>
            <person name="Barry K.W."/>
            <person name="Bonito G."/>
            <person name="Buee M."/>
            <person name="Carver A."/>
            <person name="Chen C."/>
            <person name="Cichocki N."/>
            <person name="Clum A."/>
            <person name="Culley D."/>
            <person name="Crous P.W."/>
            <person name="Fauchery L."/>
            <person name="Girlanda M."/>
            <person name="Hayes R."/>
            <person name="Keri Z."/>
            <person name="Labutti K."/>
            <person name="Lipzen A."/>
            <person name="Lombard V."/>
            <person name="Magnuson J."/>
            <person name="Maillard F."/>
            <person name="Morin E."/>
            <person name="Murat C."/>
            <person name="Nolan M."/>
            <person name="Ohm R."/>
            <person name="Pangilinan J."/>
            <person name="Pereira M."/>
            <person name="Perotto S."/>
            <person name="Peter M."/>
            <person name="Riley R."/>
            <person name="Sitrit Y."/>
            <person name="Stielow B."/>
            <person name="Szollosi G."/>
            <person name="Zifcakova L."/>
            <person name="Stursova M."/>
            <person name="Spatafora J.W."/>
            <person name="Tedersoo L."/>
            <person name="Vaario L.-M."/>
            <person name="Yamada A."/>
            <person name="Yan M."/>
            <person name="Wang P."/>
            <person name="Xu J."/>
            <person name="Bruns T."/>
            <person name="Baldrian P."/>
            <person name="Vilgalys R."/>
            <person name="Henrissat B."/>
            <person name="Grigoriev I.V."/>
            <person name="Hibbett D."/>
            <person name="Nagy L.G."/>
            <person name="Martin F.M."/>
        </authorList>
    </citation>
    <scope>NUCLEOTIDE SEQUENCE</scope>
    <source>
        <strain evidence="1">P2</strain>
    </source>
</reference>
<sequence>MRPGVAILSLFFYILAASATLHRRRTSAHGISHLHQLSLPFFDHLSWLLPVIPDDTHSSPHATSSTKPVVAQ</sequence>
<gene>
    <name evidence="1" type="ORF">BDM02DRAFT_3115168</name>
</gene>
<evidence type="ECO:0000313" key="1">
    <source>
        <dbReference type="EMBL" id="KAF9648562.1"/>
    </source>
</evidence>
<name>A0ACB6ZG84_THEGA</name>
<dbReference type="Proteomes" id="UP000886501">
    <property type="component" value="Unassembled WGS sequence"/>
</dbReference>